<dbReference type="InterPro" id="IPR036047">
    <property type="entry name" value="F-box-like_dom_sf"/>
</dbReference>
<dbReference type="GeneID" id="85361507"/>
<protein>
    <recommendedName>
        <fullName evidence="1">F-box domain-containing protein</fullName>
    </recommendedName>
</protein>
<dbReference type="EMBL" id="JAUEPS010000037">
    <property type="protein sequence ID" value="KAK0449814.1"/>
    <property type="molecule type" value="Genomic_DNA"/>
</dbReference>
<reference evidence="2" key="1">
    <citation type="submission" date="2023-06" db="EMBL/GenBank/DDBJ databases">
        <authorList>
            <consortium name="Lawrence Berkeley National Laboratory"/>
            <person name="Ahrendt S."/>
            <person name="Sahu N."/>
            <person name="Indic B."/>
            <person name="Wong-Bajracharya J."/>
            <person name="Merenyi Z."/>
            <person name="Ke H.-M."/>
            <person name="Monk M."/>
            <person name="Kocsube S."/>
            <person name="Drula E."/>
            <person name="Lipzen A."/>
            <person name="Balint B."/>
            <person name="Henrissat B."/>
            <person name="Andreopoulos B."/>
            <person name="Martin F.M."/>
            <person name="Harder C.B."/>
            <person name="Rigling D."/>
            <person name="Ford K.L."/>
            <person name="Foster G.D."/>
            <person name="Pangilinan J."/>
            <person name="Papanicolaou A."/>
            <person name="Barry K."/>
            <person name="LaButti K."/>
            <person name="Viragh M."/>
            <person name="Koriabine M."/>
            <person name="Yan M."/>
            <person name="Riley R."/>
            <person name="Champramary S."/>
            <person name="Plett K.L."/>
            <person name="Tsai I.J."/>
            <person name="Slot J."/>
            <person name="Sipos G."/>
            <person name="Plett J."/>
            <person name="Nagy L.G."/>
            <person name="Grigoriev I.V."/>
        </authorList>
    </citation>
    <scope>NUCLEOTIDE SEQUENCE</scope>
    <source>
        <strain evidence="2">CCBAS 213</strain>
    </source>
</reference>
<dbReference type="RefSeq" id="XP_060327106.1">
    <property type="nucleotide sequence ID" value="XM_060477959.1"/>
</dbReference>
<dbReference type="SUPFAM" id="SSF81383">
    <property type="entry name" value="F-box domain"/>
    <property type="match status" value="1"/>
</dbReference>
<accession>A0AA39JYI1</accession>
<comment type="caution">
    <text evidence="2">The sequence shown here is derived from an EMBL/GenBank/DDBJ whole genome shotgun (WGS) entry which is preliminary data.</text>
</comment>
<dbReference type="SMART" id="SM00256">
    <property type="entry name" value="FBOX"/>
    <property type="match status" value="2"/>
</dbReference>
<gene>
    <name evidence="2" type="ORF">EV420DRAFT_1646814</name>
</gene>
<name>A0AA39JYI1_ARMTA</name>
<dbReference type="InterPro" id="IPR001810">
    <property type="entry name" value="F-box_dom"/>
</dbReference>
<dbReference type="Proteomes" id="UP001175211">
    <property type="component" value="Unassembled WGS sequence"/>
</dbReference>
<evidence type="ECO:0000313" key="2">
    <source>
        <dbReference type="EMBL" id="KAK0449814.1"/>
    </source>
</evidence>
<sequence>MSGIWLRSCACEPQIQYGLVSVSRSILDLMAIIDCVEAAFPFADIIESYNDWYVPTAVSPTLSEHLLKGTHPYLKYQESVLSLCDEDGEQFYGAMLDIIRHFECMYPHAVASAISLPSSVSLTVPGTRSHIPGVLPLEILERILALCGKAERFSARSICRDWCFAASCYTHHAIVFRMNTDWQYWVNTPQGKKDAELYAFAVEFVVLHIVYKWRFPLWVLSVSYFDWPTMPGPIFYRAFPNVRTVVFHGKSCRLRNYPVLHFPQVLLPSIESLRIVRCSLRRHSVEYMLTMCRNILIHLLALFDQSSVQVAPVTRSFDLEDACDWLSLTWNCPDFPHRPQLPDFRGTPPLLLQLFPDPPPATNRYFLWDDKVFPVCLCMSSVGDLEICLTPNLVYMLPRIIRHTGDTLSMLRLTFHEFIPLLSSVKRARNTYSFCLAGFTMLTQLHVEVNVQDLSHVLLCCASWSSLARGSAESAFHVVLLHTSGLAVQIEQVRQSGSFPSVLCAMDVNMLRPLKGLFQLSIRSPFPYSDMGPLERSVDGILEDLNTSSQIYAEIGEFTVDKVWDLLDLIDSVEMDHSLSDLVDSYKDGSHPYFRFQASMIDLVSNGGNILYSSLLQYLLDFESAHPAVAAVKSNLSARNSVLVTSTSKFIPSHFPPELLDRIFCYVPKAQLFIAHAVSQAWCFAASQYTHSKIVFHLRPNWQHFLAPDDEHKHEAEAYALVYQLALICVSMHWNFSVWVDTLVSENWAEIRVPFFFRALKNVHMVAICGLSTTVKHYPSIPSSYILPESVQSLHLFQCSLHRHSLESLISLCSDLTFLGVIGVHYGHVVVRATTLPHVAWWCVESGITTYLCDVVNNPPPPMIKTLRINFLDDLPRVLSTATDLYGMPPLLNQLFTPVGKVSCIEAFLEGVEVYPVRLRFGALESLDIRMSRRVSYVLPQIAESVGASLTGLHLFFPPGTRFSRIHAFTLEGFLCLCKLEASVSLQDLLALLHMCMTWSALDLQQHCVRVSAVCPHGTQSSQEPGCPSDF</sequence>
<evidence type="ECO:0000259" key="1">
    <source>
        <dbReference type="SMART" id="SM00256"/>
    </source>
</evidence>
<feature type="domain" description="F-box" evidence="1">
    <location>
        <begin position="655"/>
        <end position="694"/>
    </location>
</feature>
<feature type="domain" description="F-box" evidence="1">
    <location>
        <begin position="135"/>
        <end position="174"/>
    </location>
</feature>
<evidence type="ECO:0000313" key="3">
    <source>
        <dbReference type="Proteomes" id="UP001175211"/>
    </source>
</evidence>
<dbReference type="AlphaFoldDB" id="A0AA39JYI1"/>
<proteinExistence type="predicted"/>
<organism evidence="2 3">
    <name type="scientific">Armillaria tabescens</name>
    <name type="common">Ringless honey mushroom</name>
    <name type="synonym">Agaricus tabescens</name>
    <dbReference type="NCBI Taxonomy" id="1929756"/>
    <lineage>
        <taxon>Eukaryota</taxon>
        <taxon>Fungi</taxon>
        <taxon>Dikarya</taxon>
        <taxon>Basidiomycota</taxon>
        <taxon>Agaricomycotina</taxon>
        <taxon>Agaricomycetes</taxon>
        <taxon>Agaricomycetidae</taxon>
        <taxon>Agaricales</taxon>
        <taxon>Marasmiineae</taxon>
        <taxon>Physalacriaceae</taxon>
        <taxon>Desarmillaria</taxon>
    </lineage>
</organism>
<keyword evidence="3" id="KW-1185">Reference proteome</keyword>